<gene>
    <name evidence="3" type="ORF">Pr1d_24280</name>
</gene>
<reference evidence="3 4" key="1">
    <citation type="submission" date="2019-08" db="EMBL/GenBank/DDBJ databases">
        <title>Deep-cultivation of Planctomycetes and their phenomic and genomic characterization uncovers novel biology.</title>
        <authorList>
            <person name="Wiegand S."/>
            <person name="Jogler M."/>
            <person name="Boedeker C."/>
            <person name="Pinto D."/>
            <person name="Vollmers J."/>
            <person name="Rivas-Marin E."/>
            <person name="Kohn T."/>
            <person name="Peeters S.H."/>
            <person name="Heuer A."/>
            <person name="Rast P."/>
            <person name="Oberbeckmann S."/>
            <person name="Bunk B."/>
            <person name="Jeske O."/>
            <person name="Meyerdierks A."/>
            <person name="Storesund J.E."/>
            <person name="Kallscheuer N."/>
            <person name="Luecker S."/>
            <person name="Lage O.M."/>
            <person name="Pohl T."/>
            <person name="Merkel B.J."/>
            <person name="Hornburger P."/>
            <person name="Mueller R.-W."/>
            <person name="Bruemmer F."/>
            <person name="Labrenz M."/>
            <person name="Spormann A.M."/>
            <person name="Op den Camp H."/>
            <person name="Overmann J."/>
            <person name="Amann R."/>
            <person name="Jetten M.S.M."/>
            <person name="Mascher T."/>
            <person name="Medema M.H."/>
            <person name="Devos D.P."/>
            <person name="Kaster A.-K."/>
            <person name="Ovreas L."/>
            <person name="Rohde M."/>
            <person name="Galperin M.Y."/>
            <person name="Jogler C."/>
        </authorList>
    </citation>
    <scope>NUCLEOTIDE SEQUENCE [LARGE SCALE GENOMIC DNA]</scope>
    <source>
        <strain evidence="3 4">Pr1d</strain>
    </source>
</reference>
<keyword evidence="2" id="KW-1133">Transmembrane helix</keyword>
<sequence>MQVTTACPHCSARFQVAQAVIGKRTRCTKCGERFVLAEVPATPVVIEKPPVKSAAVNPDSFDIDFDGPTQSRNDVANVPPVPPSPPEFKHEDSSTTAIAPDTENRWLRNTATPSRDYWALRIIARTLEFLAIIFVVLAAIAIAILCYEYSENRVSSGQNLSGFLFYIFRLCVGVGLVNLVLLFISNIIRLGIQIERNTFASQELLEQMAVEKSPMPHRQQSEP</sequence>
<evidence type="ECO:0000313" key="4">
    <source>
        <dbReference type="Proteomes" id="UP000323917"/>
    </source>
</evidence>
<name>A0A5B9Q7Y9_9BACT</name>
<dbReference type="NCBIfam" id="TIGR02098">
    <property type="entry name" value="MJ0042_CXXC"/>
    <property type="match status" value="1"/>
</dbReference>
<organism evidence="3 4">
    <name type="scientific">Bythopirellula goksoeyrii</name>
    <dbReference type="NCBI Taxonomy" id="1400387"/>
    <lineage>
        <taxon>Bacteria</taxon>
        <taxon>Pseudomonadati</taxon>
        <taxon>Planctomycetota</taxon>
        <taxon>Planctomycetia</taxon>
        <taxon>Pirellulales</taxon>
        <taxon>Lacipirellulaceae</taxon>
        <taxon>Bythopirellula</taxon>
    </lineage>
</organism>
<proteinExistence type="predicted"/>
<keyword evidence="4" id="KW-1185">Reference proteome</keyword>
<protein>
    <recommendedName>
        <fullName evidence="5">Zinc finger/thioredoxin putative domain-containing protein</fullName>
    </recommendedName>
</protein>
<dbReference type="KEGG" id="bgok:Pr1d_24280"/>
<feature type="transmembrane region" description="Helical" evidence="2">
    <location>
        <begin position="129"/>
        <end position="150"/>
    </location>
</feature>
<accession>A0A5B9Q7Y9</accession>
<evidence type="ECO:0000256" key="1">
    <source>
        <dbReference type="SAM" id="MobiDB-lite"/>
    </source>
</evidence>
<dbReference type="Proteomes" id="UP000323917">
    <property type="component" value="Chromosome"/>
</dbReference>
<dbReference type="InterPro" id="IPR011723">
    <property type="entry name" value="Znf/thioredoxin_put"/>
</dbReference>
<feature type="transmembrane region" description="Helical" evidence="2">
    <location>
        <begin position="162"/>
        <end position="184"/>
    </location>
</feature>
<keyword evidence="2" id="KW-0812">Transmembrane</keyword>
<dbReference type="RefSeq" id="WP_168205190.1">
    <property type="nucleotide sequence ID" value="NZ_CP042913.1"/>
</dbReference>
<dbReference type="Gene3D" id="2.20.28.160">
    <property type="match status" value="1"/>
</dbReference>
<evidence type="ECO:0000313" key="3">
    <source>
        <dbReference type="EMBL" id="QEG35137.1"/>
    </source>
</evidence>
<dbReference type="EMBL" id="CP042913">
    <property type="protein sequence ID" value="QEG35137.1"/>
    <property type="molecule type" value="Genomic_DNA"/>
</dbReference>
<keyword evidence="2" id="KW-0472">Membrane</keyword>
<dbReference type="AlphaFoldDB" id="A0A5B9Q7Y9"/>
<feature type="region of interest" description="Disordered" evidence="1">
    <location>
        <begin position="72"/>
        <end position="101"/>
    </location>
</feature>
<evidence type="ECO:0000256" key="2">
    <source>
        <dbReference type="SAM" id="Phobius"/>
    </source>
</evidence>
<evidence type="ECO:0008006" key="5">
    <source>
        <dbReference type="Google" id="ProtNLM"/>
    </source>
</evidence>